<dbReference type="EMBL" id="LR798456">
    <property type="protein sequence ID" value="CAB5238013.1"/>
    <property type="molecule type" value="Genomic_DNA"/>
</dbReference>
<dbReference type="EMBL" id="LR796941">
    <property type="protein sequence ID" value="CAB4176750.1"/>
    <property type="molecule type" value="Genomic_DNA"/>
</dbReference>
<evidence type="ECO:0000313" key="1">
    <source>
        <dbReference type="EMBL" id="CAB4176750.1"/>
    </source>
</evidence>
<dbReference type="EMBL" id="LR797025">
    <property type="protein sequence ID" value="CAB4183368.1"/>
    <property type="molecule type" value="Genomic_DNA"/>
</dbReference>
<sequence>MNVTLTTKRNVSLLIPKVSATQLIVGSYYVIVFSELDDYGVVTYRKDMFCAMESLITNATTGKKAVALYCAASQKKMTLSDLGLSAQFFGPINVNVQLPAEEVEAGAE</sequence>
<evidence type="ECO:0000313" key="3">
    <source>
        <dbReference type="EMBL" id="CAB4198017.1"/>
    </source>
</evidence>
<evidence type="ECO:0000313" key="2">
    <source>
        <dbReference type="EMBL" id="CAB4183368.1"/>
    </source>
</evidence>
<accession>A0A6J5QQY6</accession>
<gene>
    <name evidence="2" type="ORF">UFOVP1076_57</name>
    <name evidence="3" type="ORF">UFOVP1314_40</name>
    <name evidence="4" type="ORF">UFOVP1427_30</name>
    <name evidence="5" type="ORF">UFOVP1523_34</name>
    <name evidence="1" type="ORF">UFOVP991_57</name>
</gene>
<protein>
    <submittedName>
        <fullName evidence="2">Uncharacterized protein</fullName>
    </submittedName>
</protein>
<evidence type="ECO:0000313" key="5">
    <source>
        <dbReference type="EMBL" id="CAB5238013.1"/>
    </source>
</evidence>
<organism evidence="2">
    <name type="scientific">uncultured Caudovirales phage</name>
    <dbReference type="NCBI Taxonomy" id="2100421"/>
    <lineage>
        <taxon>Viruses</taxon>
        <taxon>Duplodnaviria</taxon>
        <taxon>Heunggongvirae</taxon>
        <taxon>Uroviricota</taxon>
        <taxon>Caudoviricetes</taxon>
        <taxon>Peduoviridae</taxon>
        <taxon>Maltschvirus</taxon>
        <taxon>Maltschvirus maltsch</taxon>
    </lineage>
</organism>
<name>A0A6J5QQY6_9CAUD</name>
<evidence type="ECO:0000313" key="4">
    <source>
        <dbReference type="EMBL" id="CAB4211314.1"/>
    </source>
</evidence>
<dbReference type="EMBL" id="LR797258">
    <property type="protein sequence ID" value="CAB4198017.1"/>
    <property type="molecule type" value="Genomic_DNA"/>
</dbReference>
<dbReference type="EMBL" id="LR797371">
    <property type="protein sequence ID" value="CAB4211314.1"/>
    <property type="molecule type" value="Genomic_DNA"/>
</dbReference>
<reference evidence="2" key="1">
    <citation type="submission" date="2020-05" db="EMBL/GenBank/DDBJ databases">
        <authorList>
            <person name="Chiriac C."/>
            <person name="Salcher M."/>
            <person name="Ghai R."/>
            <person name="Kavagutti S V."/>
        </authorList>
    </citation>
    <scope>NUCLEOTIDE SEQUENCE</scope>
</reference>
<proteinExistence type="predicted"/>